<feature type="chain" id="PRO_5036376724" evidence="1">
    <location>
        <begin position="18"/>
        <end position="201"/>
    </location>
</feature>
<reference evidence="3" key="1">
    <citation type="submission" date="2019-09" db="EMBL/GenBank/DDBJ databases">
        <title>Distinct mechanisms of dissemination of NDM-1 metallo-beta-betalactamase in Acinetobacter species spp. in Argentina.</title>
        <authorList>
            <person name="Maria R.S."/>
            <person name="Adams M.D."/>
        </authorList>
    </citation>
    <scope>NUCLEOTIDE SEQUENCE</scope>
    <source>
        <strain evidence="3">AMA3</strain>
    </source>
</reference>
<evidence type="ECO:0000256" key="1">
    <source>
        <dbReference type="SAM" id="SignalP"/>
    </source>
</evidence>
<comment type="caution">
    <text evidence="3">The sequence shown here is derived from an EMBL/GenBank/DDBJ whole genome shotgun (WGS) entry which is preliminary data.</text>
</comment>
<accession>A0A646LUY9</accession>
<feature type="signal peptide" evidence="1">
    <location>
        <begin position="1"/>
        <end position="17"/>
    </location>
</feature>
<gene>
    <name evidence="3" type="primary">traW</name>
    <name evidence="2" type="ORF">F2P40_17900</name>
    <name evidence="3" type="ORF">F4T87_18035</name>
</gene>
<evidence type="ECO:0000313" key="4">
    <source>
        <dbReference type="Proteomes" id="UP000461234"/>
    </source>
</evidence>
<keyword evidence="1" id="KW-0732">Signal</keyword>
<dbReference type="EMBL" id="VYTF01000031">
    <property type="protein sequence ID" value="MQZ28891.1"/>
    <property type="molecule type" value="Genomic_DNA"/>
</dbReference>
<dbReference type="InterPro" id="IPR014114">
    <property type="entry name" value="TraW"/>
</dbReference>
<reference evidence="2 4" key="2">
    <citation type="submission" date="2019-10" db="EMBL/GenBank/DDBJ databases">
        <title>Genetic environment of the oxa23 gene and comparative analysis of carbapenem resistant Acinetobacter baumannii isolates belonging to global clone 1, lineage 2 recovered in a burns hospital outbreak in 2012-2013.</title>
        <authorList>
            <person name="Douraghi M."/>
            <person name="Aris P."/>
            <person name="Kenyon J."/>
            <person name="Hamidian M."/>
        </authorList>
    </citation>
    <scope>NUCLEOTIDE SEQUENCE [LARGE SCALE GENOMIC DNA]</scope>
    <source>
        <strain evidence="2 4">ABS103</strain>
    </source>
</reference>
<dbReference type="AlphaFoldDB" id="A0A646LUY9"/>
<proteinExistence type="predicted"/>
<sequence>MKKILLVGLIFCSKAFASDFGVIGKTYPIKETDLIVAMQKRMAEKVKNGEFKAEIDRMKKRTQQYVARPKGITLPVARQYSAVNINVEYRLPNDIKDANGKVLYRAGTVVNPLQIYPIRKGFCFIDGDDKRQVNWAKKACYPENKIVLVKGNYLDVSKETNLRIYFDQQQKLVNRFKISAVPTVIRQSGNALVKEVFPIEK</sequence>
<dbReference type="Proteomes" id="UP000461234">
    <property type="component" value="Unassembled WGS sequence"/>
</dbReference>
<name>A0A646LUY9_ACIBA</name>
<evidence type="ECO:0000313" key="2">
    <source>
        <dbReference type="EMBL" id="MQR51170.1"/>
    </source>
</evidence>
<dbReference type="RefSeq" id="WP_000722577.1">
    <property type="nucleotide sequence ID" value="NZ_CAXNZP010000051.1"/>
</dbReference>
<organism evidence="3">
    <name type="scientific">Acinetobacter baumannii</name>
    <dbReference type="NCBI Taxonomy" id="470"/>
    <lineage>
        <taxon>Bacteria</taxon>
        <taxon>Pseudomonadati</taxon>
        <taxon>Pseudomonadota</taxon>
        <taxon>Gammaproteobacteria</taxon>
        <taxon>Moraxellales</taxon>
        <taxon>Moraxellaceae</taxon>
        <taxon>Acinetobacter</taxon>
        <taxon>Acinetobacter calcoaceticus/baumannii complex</taxon>
    </lineage>
</organism>
<dbReference type="EMBL" id="WIOC01000032">
    <property type="protein sequence ID" value="MQR51170.1"/>
    <property type="molecule type" value="Genomic_DNA"/>
</dbReference>
<dbReference type="NCBIfam" id="TIGR02743">
    <property type="entry name" value="TraW"/>
    <property type="match status" value="1"/>
</dbReference>
<evidence type="ECO:0000313" key="3">
    <source>
        <dbReference type="EMBL" id="MQZ28891.1"/>
    </source>
</evidence>
<protein>
    <submittedName>
        <fullName evidence="3">Type-F conjugative transfer system protein TraW</fullName>
    </submittedName>
</protein>